<evidence type="ECO:0000256" key="17">
    <source>
        <dbReference type="ARBA" id="ARBA00023136"/>
    </source>
</evidence>
<evidence type="ECO:0000256" key="20">
    <source>
        <dbReference type="ARBA" id="ARBA00047663"/>
    </source>
</evidence>
<reference evidence="26" key="1">
    <citation type="submission" date="2022-11" db="EMBL/GenBank/DDBJ databases">
        <authorList>
            <person name="Hyden B.L."/>
            <person name="Feng K."/>
            <person name="Yates T."/>
            <person name="Jawdy S."/>
            <person name="Smart L.B."/>
            <person name="Muchero W."/>
        </authorList>
    </citation>
    <scope>NUCLEOTIDE SEQUENCE</scope>
    <source>
        <tissue evidence="26">Shoot tip</tissue>
    </source>
</reference>
<evidence type="ECO:0000256" key="15">
    <source>
        <dbReference type="ARBA" id="ARBA00022946"/>
    </source>
</evidence>
<evidence type="ECO:0000256" key="18">
    <source>
        <dbReference type="ARBA" id="ARBA00023157"/>
    </source>
</evidence>
<dbReference type="GO" id="GO:0030658">
    <property type="term" value="C:transport vesicle membrane"/>
    <property type="evidence" value="ECO:0007669"/>
    <property type="project" value="UniProtKB-SubCell"/>
</dbReference>
<evidence type="ECO:0000256" key="3">
    <source>
        <dbReference type="ARBA" id="ARBA00005215"/>
    </source>
</evidence>
<keyword evidence="27" id="KW-1185">Reference proteome</keyword>
<keyword evidence="23" id="KW-0175">Coiled coil</keyword>
<evidence type="ECO:0000256" key="11">
    <source>
        <dbReference type="ARBA" id="ARBA00022692"/>
    </source>
</evidence>
<keyword evidence="8" id="KW-0113">Calvin cycle</keyword>
<dbReference type="InterPro" id="IPR027417">
    <property type="entry name" value="P-loop_NTPase"/>
</dbReference>
<comment type="function">
    <text evidence="1 22">Probably involved in membrane trafficking.</text>
</comment>
<feature type="region of interest" description="Disordered" evidence="24">
    <location>
        <begin position="1"/>
        <end position="54"/>
    </location>
</feature>
<keyword evidence="6" id="KW-0150">Chloroplast</keyword>
<evidence type="ECO:0000256" key="13">
    <source>
        <dbReference type="ARBA" id="ARBA00022777"/>
    </source>
</evidence>
<feature type="coiled-coil region" evidence="23">
    <location>
        <begin position="60"/>
        <end position="87"/>
    </location>
</feature>
<comment type="subcellular location">
    <subcellularLocation>
        <location evidence="22">Cell membrane</location>
        <topology evidence="22">Multi-pass membrane protein</topology>
    </subcellularLocation>
    <subcellularLocation>
        <location evidence="22">Cytoplasmic vesicle</location>
        <location evidence="22">Secretory vesicle membrane</location>
        <topology evidence="22">Multi-pass membrane protein</topology>
    </subcellularLocation>
    <subcellularLocation>
        <location evidence="2">Plastid</location>
        <location evidence="2">Chloroplast</location>
    </subcellularLocation>
</comment>
<evidence type="ECO:0000256" key="6">
    <source>
        <dbReference type="ARBA" id="ARBA00022528"/>
    </source>
</evidence>
<evidence type="ECO:0000256" key="24">
    <source>
        <dbReference type="SAM" id="MobiDB-lite"/>
    </source>
</evidence>
<dbReference type="SUPFAM" id="SSF52540">
    <property type="entry name" value="P-loop containing nucleoside triphosphate hydrolases"/>
    <property type="match status" value="1"/>
</dbReference>
<keyword evidence="18" id="KW-1015">Disulfide bond</keyword>
<keyword evidence="11 22" id="KW-0812">Transmembrane</keyword>
<dbReference type="PROSITE" id="PS00567">
    <property type="entry name" value="PHOSPHORIBULOKINASE"/>
    <property type="match status" value="1"/>
</dbReference>
<dbReference type="FunFam" id="3.40.50.300:FF:000619">
    <property type="entry name" value="Phosphoribulokinase"/>
    <property type="match status" value="1"/>
</dbReference>
<evidence type="ECO:0000256" key="16">
    <source>
        <dbReference type="ARBA" id="ARBA00022989"/>
    </source>
</evidence>
<dbReference type="Pfam" id="PF04144">
    <property type="entry name" value="SCAMP"/>
    <property type="match status" value="1"/>
</dbReference>
<dbReference type="GO" id="GO:0005524">
    <property type="term" value="F:ATP binding"/>
    <property type="evidence" value="ECO:0007669"/>
    <property type="project" value="UniProtKB-KW"/>
</dbReference>
<dbReference type="CDD" id="cd02026">
    <property type="entry name" value="PRK"/>
    <property type="match status" value="1"/>
</dbReference>
<keyword evidence="19 22" id="KW-0968">Cytoplasmic vesicle</keyword>
<evidence type="ECO:0000256" key="7">
    <source>
        <dbReference type="ARBA" id="ARBA00022531"/>
    </source>
</evidence>
<comment type="similarity">
    <text evidence="5 22">Belongs to the SCAMP family.</text>
</comment>
<keyword evidence="16 22" id="KW-1133">Transmembrane helix</keyword>
<comment type="caution">
    <text evidence="22">Lacks conserved residue(s) required for the propagation of feature annotation.</text>
</comment>
<evidence type="ECO:0000256" key="5">
    <source>
        <dbReference type="ARBA" id="ARBA00010482"/>
    </source>
</evidence>
<dbReference type="NCBIfam" id="NF005655">
    <property type="entry name" value="PRK07429.1"/>
    <property type="match status" value="1"/>
</dbReference>
<dbReference type="GO" id="GO:0008974">
    <property type="term" value="F:phosphoribulokinase activity"/>
    <property type="evidence" value="ECO:0007669"/>
    <property type="project" value="UniProtKB-EC"/>
</dbReference>
<dbReference type="GO" id="GO:0005886">
    <property type="term" value="C:plasma membrane"/>
    <property type="evidence" value="ECO:0007669"/>
    <property type="project" value="UniProtKB-SubCell"/>
</dbReference>
<evidence type="ECO:0000256" key="19">
    <source>
        <dbReference type="ARBA" id="ARBA00023329"/>
    </source>
</evidence>
<evidence type="ECO:0000256" key="4">
    <source>
        <dbReference type="ARBA" id="ARBA00009719"/>
    </source>
</evidence>
<organism evidence="26 27">
    <name type="scientific">Salix purpurea</name>
    <name type="common">Purple osier willow</name>
    <dbReference type="NCBI Taxonomy" id="77065"/>
    <lineage>
        <taxon>Eukaryota</taxon>
        <taxon>Viridiplantae</taxon>
        <taxon>Streptophyta</taxon>
        <taxon>Embryophyta</taxon>
        <taxon>Tracheophyta</taxon>
        <taxon>Spermatophyta</taxon>
        <taxon>Magnoliopsida</taxon>
        <taxon>eudicotyledons</taxon>
        <taxon>Gunneridae</taxon>
        <taxon>Pentapetalae</taxon>
        <taxon>rosids</taxon>
        <taxon>fabids</taxon>
        <taxon>Malpighiales</taxon>
        <taxon>Salicaceae</taxon>
        <taxon>Saliceae</taxon>
        <taxon>Salix</taxon>
    </lineage>
</organism>
<dbReference type="InterPro" id="IPR006082">
    <property type="entry name" value="PRK"/>
</dbReference>
<keyword evidence="7" id="KW-0602">Photosynthesis</keyword>
<keyword evidence="17 22" id="KW-0472">Membrane</keyword>
<feature type="transmembrane region" description="Helical" evidence="22">
    <location>
        <begin position="156"/>
        <end position="175"/>
    </location>
</feature>
<evidence type="ECO:0000313" key="26">
    <source>
        <dbReference type="EMBL" id="KAJ6712155.1"/>
    </source>
</evidence>
<dbReference type="PANTHER" id="PTHR10687:SF2">
    <property type="entry name" value="SECRETORY CARRIER-ASSOCIATED MEMBRANE PROTEIN"/>
    <property type="match status" value="1"/>
</dbReference>
<dbReference type="InterPro" id="IPR006083">
    <property type="entry name" value="PRK/URK"/>
</dbReference>
<dbReference type="GO" id="GO:0042803">
    <property type="term" value="F:protein homodimerization activity"/>
    <property type="evidence" value="ECO:0007669"/>
    <property type="project" value="UniProtKB-ARBA"/>
</dbReference>
<dbReference type="InterPro" id="IPR007273">
    <property type="entry name" value="SCAMP"/>
</dbReference>
<evidence type="ECO:0000256" key="1">
    <source>
        <dbReference type="ARBA" id="ARBA00004003"/>
    </source>
</evidence>
<feature type="transmembrane region" description="Helical" evidence="22">
    <location>
        <begin position="279"/>
        <end position="301"/>
    </location>
</feature>
<protein>
    <recommendedName>
        <fullName evidence="21 22">Multifunctional fusion protein</fullName>
    </recommendedName>
    <domain>
        <recommendedName>
            <fullName evidence="21">Phosphoribulokinase</fullName>
            <ecNumber evidence="21">2.7.1.19</ecNumber>
        </recommendedName>
    </domain>
    <domain>
        <recommendedName>
            <fullName evidence="22">Secretory carrier-associated membrane protein</fullName>
            <shortName evidence="22">Secretory carrier membrane protein</shortName>
        </recommendedName>
    </domain>
</protein>
<comment type="similarity">
    <text evidence="4 21">Belongs to the phosphoribulokinase family.</text>
</comment>
<dbReference type="Pfam" id="PF00485">
    <property type="entry name" value="PRK"/>
    <property type="match status" value="1"/>
</dbReference>
<keyword evidence="12" id="KW-0547">Nucleotide-binding</keyword>
<comment type="pathway">
    <text evidence="3">Carbohydrate biosynthesis; Calvin cycle.</text>
</comment>
<feature type="domain" description="Phosphoribulokinase/uridine kinase" evidence="25">
    <location>
        <begin position="380"/>
        <end position="578"/>
    </location>
</feature>
<comment type="catalytic activity">
    <reaction evidence="20 21">
        <text>D-ribulose 5-phosphate + ATP = D-ribulose 1,5-bisphosphate + ADP + H(+)</text>
        <dbReference type="Rhea" id="RHEA:19365"/>
        <dbReference type="ChEBI" id="CHEBI:15378"/>
        <dbReference type="ChEBI" id="CHEBI:30616"/>
        <dbReference type="ChEBI" id="CHEBI:57870"/>
        <dbReference type="ChEBI" id="CHEBI:58121"/>
        <dbReference type="ChEBI" id="CHEBI:456216"/>
        <dbReference type="EC" id="2.7.1.19"/>
    </reaction>
</comment>
<dbReference type="GO" id="GO:0015031">
    <property type="term" value="P:protein transport"/>
    <property type="evidence" value="ECO:0007669"/>
    <property type="project" value="InterPro"/>
</dbReference>
<feature type="transmembrane region" description="Helical" evidence="22">
    <location>
        <begin position="195"/>
        <end position="215"/>
    </location>
</feature>
<name>A0A9Q0YW10_SALPP</name>
<evidence type="ECO:0000256" key="2">
    <source>
        <dbReference type="ARBA" id="ARBA00004229"/>
    </source>
</evidence>
<comment type="caution">
    <text evidence="26">The sequence shown here is derived from an EMBL/GenBank/DDBJ whole genome shotgun (WGS) entry which is preliminary data.</text>
</comment>
<feature type="transmembrane region" description="Helical" evidence="22">
    <location>
        <begin position="124"/>
        <end position="144"/>
    </location>
</feature>
<dbReference type="PRINTS" id="PR00478">
    <property type="entry name" value="PHRIBLKINASE"/>
</dbReference>
<evidence type="ECO:0000256" key="22">
    <source>
        <dbReference type="RuleBase" id="RU363122"/>
    </source>
</evidence>
<keyword evidence="15" id="KW-0809">Transit peptide</keyword>
<evidence type="ECO:0000256" key="8">
    <source>
        <dbReference type="ARBA" id="ARBA00022567"/>
    </source>
</evidence>
<evidence type="ECO:0000259" key="25">
    <source>
        <dbReference type="Pfam" id="PF00485"/>
    </source>
</evidence>
<dbReference type="OrthoDB" id="738517at2759"/>
<evidence type="ECO:0000256" key="14">
    <source>
        <dbReference type="ARBA" id="ARBA00022840"/>
    </source>
</evidence>
<dbReference type="PANTHER" id="PTHR10687">
    <property type="entry name" value="SECRETORY CARRIER-ASSOCIATED MEMBRANE PROTEIN SCAMP"/>
    <property type="match status" value="1"/>
</dbReference>
<dbReference type="EC" id="2.7.1.19" evidence="21"/>
<dbReference type="EMBL" id="JAPFFK010000015">
    <property type="protein sequence ID" value="KAJ6712155.1"/>
    <property type="molecule type" value="Genomic_DNA"/>
</dbReference>
<accession>A0A9Q0YW10</accession>
<dbReference type="Proteomes" id="UP001151532">
    <property type="component" value="Chromosome 1"/>
</dbReference>
<keyword evidence="22" id="KW-1003">Cell membrane</keyword>
<evidence type="ECO:0000256" key="23">
    <source>
        <dbReference type="SAM" id="Coils"/>
    </source>
</evidence>
<feature type="transmembrane region" description="Helical" evidence="22">
    <location>
        <begin position="235"/>
        <end position="259"/>
    </location>
</feature>
<dbReference type="GO" id="GO:0019253">
    <property type="term" value="P:reductive pentose-phosphate cycle"/>
    <property type="evidence" value="ECO:0007669"/>
    <property type="project" value="UniProtKB-KW"/>
</dbReference>
<dbReference type="GO" id="GO:0055038">
    <property type="term" value="C:recycling endosome membrane"/>
    <property type="evidence" value="ECO:0007669"/>
    <property type="project" value="TreeGrafter"/>
</dbReference>
<evidence type="ECO:0000256" key="21">
    <source>
        <dbReference type="RuleBase" id="RU004082"/>
    </source>
</evidence>
<evidence type="ECO:0000313" key="27">
    <source>
        <dbReference type="Proteomes" id="UP001151532"/>
    </source>
</evidence>
<evidence type="ECO:0000256" key="12">
    <source>
        <dbReference type="ARBA" id="ARBA00022741"/>
    </source>
</evidence>
<keyword evidence="9" id="KW-0934">Plastid</keyword>
<dbReference type="Gene3D" id="3.40.50.300">
    <property type="entry name" value="P-loop containing nucleotide triphosphate hydrolases"/>
    <property type="match status" value="1"/>
</dbReference>
<keyword evidence="14" id="KW-0067">ATP-binding</keyword>
<dbReference type="AlphaFoldDB" id="A0A9Q0YW10"/>
<reference evidence="26" key="2">
    <citation type="journal article" date="2023" name="Int. J. Mol. Sci.">
        <title>De Novo Assembly and Annotation of 11 Diverse Shrub Willow (Salix) Genomes Reveals Novel Gene Organization in Sex-Linked Regions.</title>
        <authorList>
            <person name="Hyden B."/>
            <person name="Feng K."/>
            <person name="Yates T.B."/>
            <person name="Jawdy S."/>
            <person name="Cereghino C."/>
            <person name="Smart L.B."/>
            <person name="Muchero W."/>
        </authorList>
    </citation>
    <scope>NUCLEOTIDE SEQUENCE</scope>
    <source>
        <tissue evidence="26">Shoot tip</tissue>
    </source>
</reference>
<sequence length="724" mass="81196">MSRFNSDPNPFDEEEEVNPFSKGSSVPASKARIPPLGHEPMGFGHNDATVDIPLDTMNDSKKKEKDLASWEADLKRREKEIKRREDAVAKTGITPDDKNWPPFFPIIHHDIANEIPIHAQRLQYLAFASWLGIVLCLVFNLIAVTVCWIRGGGVKIFFLATIYVLMGCPLSYVLWYRPLYRAMRTDSALKFSWFFLFYLIHIGFCIFAAIAPPIVFHGKSLTGILPAVDVISDHLLVGIFYLVGFGLFCLESLLSLWVLQKIYMYFRGHKMERVNTSKVFRSSGARLITGWKIIVCLVMALDVEYCVGTRFRSHIASLGIAIHGLIIAANIKPKLEINSLGKCTLHLLCTTMFYSSSKKTSKRSASSAVITCSADTQTVVIGLAADSGCGKSTFMRRLTSVFGGAAEPPRGGNPDSNTLISDTTTVICLDDYHSLDRTGRKEKGVTALDPRANDFDLMYEQVKAIKDGISVEKPIYNHVTGLLDPPELIKPPKILVIEGLHPMYDQRVRDLLDFSIYLDISNEVKFAWKIQRDMAERGHSLESIKASIEARKPDFDAYIDPQKQYADAVIEVLPTQLIPDDNEGKVLRVRLIMKEGVKFFNPVYLFDEGSSISWIPCGRKLTCSYPGIKFSYGPDSYYGHEVSVLEMDGQFDRLDELIYVESHLSNLSTKFYGEVTQQMLKHTDFPGSNNGTGLFQTIVGLKIRDLFEQILSSRAKTLVEATKA</sequence>
<gene>
    <name evidence="26" type="ORF">OIU79_008382</name>
</gene>
<keyword evidence="22" id="KW-0813">Transport</keyword>
<keyword evidence="10" id="KW-0808">Transferase</keyword>
<dbReference type="GO" id="GO:0032588">
    <property type="term" value="C:trans-Golgi network membrane"/>
    <property type="evidence" value="ECO:0007669"/>
    <property type="project" value="TreeGrafter"/>
</dbReference>
<keyword evidence="13" id="KW-0418">Kinase</keyword>
<evidence type="ECO:0000256" key="10">
    <source>
        <dbReference type="ARBA" id="ARBA00022679"/>
    </source>
</evidence>
<proteinExistence type="inferred from homology"/>
<dbReference type="GO" id="GO:0009507">
    <property type="term" value="C:chloroplast"/>
    <property type="evidence" value="ECO:0007669"/>
    <property type="project" value="UniProtKB-SubCell"/>
</dbReference>
<evidence type="ECO:0000256" key="9">
    <source>
        <dbReference type="ARBA" id="ARBA00022640"/>
    </source>
</evidence>